<comment type="caution">
    <text evidence="8">The sequence shown here is derived from an EMBL/GenBank/DDBJ whole genome shotgun (WGS) entry which is preliminary data.</text>
</comment>
<gene>
    <name evidence="8" type="primary">SPH29</name>
    <name evidence="8" type="ORF">CR513_04833</name>
</gene>
<dbReference type="AlphaFoldDB" id="A0A371I6E2"/>
<evidence type="ECO:0000256" key="2">
    <source>
        <dbReference type="ARBA" id="ARBA00005581"/>
    </source>
</evidence>
<feature type="transmembrane region" description="Helical" evidence="7">
    <location>
        <begin position="113"/>
        <end position="131"/>
    </location>
</feature>
<comment type="similarity">
    <text evidence="2 6">Belongs to the plant self-incompatibility (S1) protein family.</text>
</comment>
<feature type="chain" id="PRO_5025094279" description="S-protein homolog" evidence="6">
    <location>
        <begin position="25"/>
        <end position="251"/>
    </location>
</feature>
<organism evidence="8 9">
    <name type="scientific">Mucuna pruriens</name>
    <name type="common">Velvet bean</name>
    <name type="synonym">Dolichos pruriens</name>
    <dbReference type="NCBI Taxonomy" id="157652"/>
    <lineage>
        <taxon>Eukaryota</taxon>
        <taxon>Viridiplantae</taxon>
        <taxon>Streptophyta</taxon>
        <taxon>Embryophyta</taxon>
        <taxon>Tracheophyta</taxon>
        <taxon>Spermatophyta</taxon>
        <taxon>Magnoliopsida</taxon>
        <taxon>eudicotyledons</taxon>
        <taxon>Gunneridae</taxon>
        <taxon>Pentapetalae</taxon>
        <taxon>rosids</taxon>
        <taxon>fabids</taxon>
        <taxon>Fabales</taxon>
        <taxon>Fabaceae</taxon>
        <taxon>Papilionoideae</taxon>
        <taxon>50 kb inversion clade</taxon>
        <taxon>NPAAA clade</taxon>
        <taxon>indigoferoid/millettioid clade</taxon>
        <taxon>Phaseoleae</taxon>
        <taxon>Mucuna</taxon>
    </lineage>
</organism>
<proteinExistence type="inferred from homology"/>
<feature type="non-terminal residue" evidence="8">
    <location>
        <position position="1"/>
    </location>
</feature>
<keyword evidence="4 6" id="KW-0964">Secreted</keyword>
<evidence type="ECO:0000313" key="9">
    <source>
        <dbReference type="Proteomes" id="UP000257109"/>
    </source>
</evidence>
<dbReference type="PANTHER" id="PTHR31232:SF43">
    <property type="entry name" value="S-PROTEIN HOMOLOG 29-RELATED"/>
    <property type="match status" value="1"/>
</dbReference>
<accession>A0A371I6E2</accession>
<keyword evidence="3 6" id="KW-0713">Self-incompatibility</keyword>
<keyword evidence="9" id="KW-1185">Reference proteome</keyword>
<evidence type="ECO:0000313" key="8">
    <source>
        <dbReference type="EMBL" id="RDY10615.1"/>
    </source>
</evidence>
<keyword evidence="5 6" id="KW-0732">Signal</keyword>
<evidence type="ECO:0000256" key="5">
    <source>
        <dbReference type="ARBA" id="ARBA00022729"/>
    </source>
</evidence>
<dbReference type="OrthoDB" id="1420996at2759"/>
<evidence type="ECO:0000256" key="6">
    <source>
        <dbReference type="RuleBase" id="RU367044"/>
    </source>
</evidence>
<dbReference type="InterPro" id="IPR010264">
    <property type="entry name" value="Self-incomp_S1"/>
</dbReference>
<name>A0A371I6E2_MUCPR</name>
<comment type="subcellular location">
    <subcellularLocation>
        <location evidence="1 6">Secreted</location>
    </subcellularLocation>
</comment>
<protein>
    <recommendedName>
        <fullName evidence="6">S-protein homolog</fullName>
    </recommendedName>
</protein>
<keyword evidence="7" id="KW-1133">Transmembrane helix</keyword>
<evidence type="ECO:0000256" key="7">
    <source>
        <dbReference type="SAM" id="Phobius"/>
    </source>
</evidence>
<reference evidence="8" key="1">
    <citation type="submission" date="2018-05" db="EMBL/GenBank/DDBJ databases">
        <title>Draft genome of Mucuna pruriens seed.</title>
        <authorList>
            <person name="Nnadi N.E."/>
            <person name="Vos R."/>
            <person name="Hasami M.H."/>
            <person name="Devisetty U.K."/>
            <person name="Aguiy J.C."/>
        </authorList>
    </citation>
    <scope>NUCLEOTIDE SEQUENCE [LARGE SCALE GENOMIC DNA]</scope>
    <source>
        <strain evidence="8">JCA_2017</strain>
    </source>
</reference>
<keyword evidence="7" id="KW-0812">Transmembrane</keyword>
<evidence type="ECO:0000256" key="4">
    <source>
        <dbReference type="ARBA" id="ARBA00022525"/>
    </source>
</evidence>
<keyword evidence="7" id="KW-0472">Membrane</keyword>
<dbReference type="GO" id="GO:0005576">
    <property type="term" value="C:extracellular region"/>
    <property type="evidence" value="ECO:0007669"/>
    <property type="project" value="UniProtKB-SubCell"/>
</dbReference>
<dbReference type="Pfam" id="PF05938">
    <property type="entry name" value="Self-incomp_S1"/>
    <property type="match status" value="2"/>
</dbReference>
<evidence type="ECO:0000256" key="1">
    <source>
        <dbReference type="ARBA" id="ARBA00004613"/>
    </source>
</evidence>
<dbReference type="EMBL" id="QJKJ01000807">
    <property type="protein sequence ID" value="RDY10615.1"/>
    <property type="molecule type" value="Genomic_DNA"/>
</dbReference>
<dbReference type="GO" id="GO:0060320">
    <property type="term" value="P:rejection of self pollen"/>
    <property type="evidence" value="ECO:0007669"/>
    <property type="project" value="UniProtKB-KW"/>
</dbReference>
<sequence>MSLFAKNVFLLFVLMLVSVSNVFGSGLFPETHVTITNNLTGHLDLAFHCKSGDNDLGTQVLRYNETFLWKFRPNLLKTTLFFCAFKWKNSQQTGMKQYAKSGVVGKFSKLDQITMYLFANNVFFLFVLMLASMSNVFGSDFFAQTHVTITNNLTGHLDLTFHCKSGDDDLGAQVLRYNETFMWKFRPNLLKTTLFFCSFEWKNSPKVWFDIYKTNRDEAVCEEWCCWKIQQTGPCMTFLDNHHDCYKWNKH</sequence>
<dbReference type="PANTHER" id="PTHR31232">
    <property type="match status" value="1"/>
</dbReference>
<dbReference type="Proteomes" id="UP000257109">
    <property type="component" value="Unassembled WGS sequence"/>
</dbReference>
<evidence type="ECO:0000256" key="3">
    <source>
        <dbReference type="ARBA" id="ARBA00022471"/>
    </source>
</evidence>
<feature type="signal peptide" evidence="6">
    <location>
        <begin position="1"/>
        <end position="24"/>
    </location>
</feature>